<dbReference type="AlphaFoldDB" id="A0A1X0R1I2"/>
<dbReference type="GO" id="GO:0005096">
    <property type="term" value="F:GTPase activator activity"/>
    <property type="evidence" value="ECO:0007669"/>
    <property type="project" value="TreeGrafter"/>
</dbReference>
<dbReference type="Proteomes" id="UP000242414">
    <property type="component" value="Unassembled WGS sequence"/>
</dbReference>
<feature type="domain" description="Rho-GAP" evidence="1">
    <location>
        <begin position="174"/>
        <end position="347"/>
    </location>
</feature>
<dbReference type="PROSITE" id="PS51016">
    <property type="entry name" value="MYTH4"/>
    <property type="match status" value="1"/>
</dbReference>
<dbReference type="Pfam" id="PF00620">
    <property type="entry name" value="RhoGAP"/>
    <property type="match status" value="1"/>
</dbReference>
<gene>
    <name evidence="3" type="ORF">BCV72DRAFT_208388</name>
</gene>
<evidence type="ECO:0000313" key="3">
    <source>
        <dbReference type="EMBL" id="ORE05903.1"/>
    </source>
</evidence>
<dbReference type="OrthoDB" id="437889at2759"/>
<dbReference type="InterPro" id="IPR008936">
    <property type="entry name" value="Rho_GTPase_activation_prot"/>
</dbReference>
<feature type="domain" description="MyTH4" evidence="2">
    <location>
        <begin position="57"/>
        <end position="226"/>
    </location>
</feature>
<dbReference type="InterPro" id="IPR038185">
    <property type="entry name" value="MyTH4_dom_sf"/>
</dbReference>
<accession>A0A1X0R1I2</accession>
<dbReference type="SUPFAM" id="SSF53807">
    <property type="entry name" value="Helical backbone' metal receptor"/>
    <property type="match status" value="1"/>
</dbReference>
<organism evidence="3">
    <name type="scientific">Rhizopus microsporus var. microsporus</name>
    <dbReference type="NCBI Taxonomy" id="86635"/>
    <lineage>
        <taxon>Eukaryota</taxon>
        <taxon>Fungi</taxon>
        <taxon>Fungi incertae sedis</taxon>
        <taxon>Mucoromycota</taxon>
        <taxon>Mucoromycotina</taxon>
        <taxon>Mucoromycetes</taxon>
        <taxon>Mucorales</taxon>
        <taxon>Mucorineae</taxon>
        <taxon>Rhizopodaceae</taxon>
        <taxon>Rhizopus</taxon>
    </lineage>
</organism>
<reference evidence="3" key="1">
    <citation type="journal article" date="2016" name="Proc. Natl. Acad. Sci. U.S.A.">
        <title>Lipid metabolic changes in an early divergent fungus govern the establishment of a mutualistic symbiosis with endobacteria.</title>
        <authorList>
            <person name="Lastovetsky O.A."/>
            <person name="Gaspar M.L."/>
            <person name="Mondo S.J."/>
            <person name="LaButti K.M."/>
            <person name="Sandor L."/>
            <person name="Grigoriev I.V."/>
            <person name="Henry S.A."/>
            <person name="Pawlowska T.E."/>
        </authorList>
    </citation>
    <scope>NUCLEOTIDE SEQUENCE [LARGE SCALE GENOMIC DNA]</scope>
    <source>
        <strain evidence="3">ATCC 52814</strain>
    </source>
</reference>
<dbReference type="EMBL" id="KV921934">
    <property type="protein sequence ID" value="ORE05903.1"/>
    <property type="molecule type" value="Genomic_DNA"/>
</dbReference>
<dbReference type="InterPro" id="IPR000198">
    <property type="entry name" value="RhoGAP_dom"/>
</dbReference>
<dbReference type="Gene3D" id="1.25.40.530">
    <property type="entry name" value="MyTH4 domain"/>
    <property type="match status" value="1"/>
</dbReference>
<dbReference type="PANTHER" id="PTHR45876">
    <property type="entry name" value="FI04035P"/>
    <property type="match status" value="1"/>
</dbReference>
<dbReference type="PANTHER" id="PTHR45876:SF8">
    <property type="entry name" value="FI04035P"/>
    <property type="match status" value="1"/>
</dbReference>
<dbReference type="SMART" id="SM00324">
    <property type="entry name" value="RhoGAP"/>
    <property type="match status" value="1"/>
</dbReference>
<dbReference type="SUPFAM" id="SSF48350">
    <property type="entry name" value="GTPase activation domain, GAP"/>
    <property type="match status" value="1"/>
</dbReference>
<dbReference type="GO" id="GO:0005737">
    <property type="term" value="C:cytoplasm"/>
    <property type="evidence" value="ECO:0007669"/>
    <property type="project" value="TreeGrafter"/>
</dbReference>
<evidence type="ECO:0000259" key="1">
    <source>
        <dbReference type="PROSITE" id="PS50238"/>
    </source>
</evidence>
<proteinExistence type="predicted"/>
<dbReference type="InterPro" id="IPR000857">
    <property type="entry name" value="MyTH4_dom"/>
</dbReference>
<dbReference type="GO" id="GO:0007165">
    <property type="term" value="P:signal transduction"/>
    <property type="evidence" value="ECO:0007669"/>
    <property type="project" value="InterPro"/>
</dbReference>
<evidence type="ECO:0008006" key="4">
    <source>
        <dbReference type="Google" id="ProtNLM"/>
    </source>
</evidence>
<evidence type="ECO:0000259" key="2">
    <source>
        <dbReference type="PROSITE" id="PS51016"/>
    </source>
</evidence>
<dbReference type="Pfam" id="PF00784">
    <property type="entry name" value="MyTH4"/>
    <property type="match status" value="1"/>
</dbReference>
<protein>
    <recommendedName>
        <fullName evidence="4">Rho GTPase activation protein</fullName>
    </recommendedName>
</protein>
<dbReference type="VEuPathDB" id="FungiDB:BCV72DRAFT_208388"/>
<name>A0A1X0R1I2_RHIZD</name>
<dbReference type="SMART" id="SM00139">
    <property type="entry name" value="MyTH4"/>
    <property type="match status" value="1"/>
</dbReference>
<dbReference type="PROSITE" id="PS50238">
    <property type="entry name" value="RHOGAP"/>
    <property type="match status" value="1"/>
</dbReference>
<sequence length="653" mass="73916">MSHCLFIYVYICRRSLPSTLQNDINQFAIDGYAKKYFATHKRGLFRRTVPINEMLQWTKDSIRQPLLLSNKNLCKDALKCFRIIQILMSDRPRPRNYNAMEHFQSLLDCGISKGQMRDEIYVQICRQLNKNPRSQYVTVKLERICSRGARGKVLSIAEIERAMEAPFKPSIFGEPLETVMNLEKKEGLKIPRIILFLTNAVHELNGKKTEGIFRVPGDADMVTDLVNPNVPASLLKYWLRDLAEPLIPERLYQQCIENANDGEKAVDIINSLPDFNRRIVLYIISFLQDFTEPEVIQHTLMNVYNLAMVFAPNFLRCPSTHLPTIFANSKHEQTFLKTLISVLQVDREACAHQEGEIIGRTSINNNNTVVCDKNVNQYSTMMPITSDDNYGFTITYKNYYKVIENLFDKKKYCVVRCGQPKPDECPSDGTFSNITSVSIDKGAYGVIPFLELIGVDNYIVNSDLSLGASPCFGSKQKTPNITFTTQGNTTSGTSKAAWLQYVGAFFEKELSAATMLTYINTYYKCHKDNLGYQSTQKTVAWTSYDPQQNAFTIYQDSFFNELVKDAGGRLVAPNTAQNNVYLMNNTVHGSLFLTALKGADYILDMSSTSLTYDNWITPINGTTHVTVAGLPPAIVNNNIYSVNRLVKKDVSGK</sequence>
<dbReference type="GO" id="GO:0005856">
    <property type="term" value="C:cytoskeleton"/>
    <property type="evidence" value="ECO:0007669"/>
    <property type="project" value="InterPro"/>
</dbReference>
<dbReference type="Gene3D" id="1.10.555.10">
    <property type="entry name" value="Rho GTPase activation protein"/>
    <property type="match status" value="1"/>
</dbReference>